<feature type="compositionally biased region" description="Polar residues" evidence="5">
    <location>
        <begin position="422"/>
        <end position="431"/>
    </location>
</feature>
<evidence type="ECO:0000256" key="6">
    <source>
        <dbReference type="SAM" id="SignalP"/>
    </source>
</evidence>
<organism evidence="9 10">
    <name type="scientific">Gilvimarinus xylanilyticus</name>
    <dbReference type="NCBI Taxonomy" id="2944139"/>
    <lineage>
        <taxon>Bacteria</taxon>
        <taxon>Pseudomonadati</taxon>
        <taxon>Pseudomonadota</taxon>
        <taxon>Gammaproteobacteria</taxon>
        <taxon>Cellvibrionales</taxon>
        <taxon>Cellvibrionaceae</taxon>
        <taxon>Gilvimarinus</taxon>
    </lineage>
</organism>
<dbReference type="InterPro" id="IPR036942">
    <property type="entry name" value="Beta-barrel_TonB_sf"/>
</dbReference>
<reference evidence="9" key="1">
    <citation type="submission" date="2022-05" db="EMBL/GenBank/DDBJ databases">
        <authorList>
            <person name="Sun H.-N."/>
        </authorList>
    </citation>
    <scope>NUCLEOTIDE SEQUENCE</scope>
    <source>
        <strain evidence="9">HB14</strain>
    </source>
</reference>
<dbReference type="GO" id="GO:0009279">
    <property type="term" value="C:cell outer membrane"/>
    <property type="evidence" value="ECO:0007669"/>
    <property type="project" value="UniProtKB-SubCell"/>
</dbReference>
<evidence type="ECO:0000256" key="3">
    <source>
        <dbReference type="ARBA" id="ARBA00023237"/>
    </source>
</evidence>
<evidence type="ECO:0000313" key="10">
    <source>
        <dbReference type="Proteomes" id="UP001139319"/>
    </source>
</evidence>
<sequence length="1021" mass="110879">MKAKQNFQRKLIASAVASAAMAAFSASALAQNSPAQAGEDRMLEEVVVTGIRASLERSMDMKRDTSGVVDAISAEDIGKFPDTNLAESLQRITGVSISRENGEGSKVTVRGLGPDFNLVTLNGRQMPGATIGATYASGSRSFDFGNLASEGVQAVEVFKTSRSDVPSGGMGATINIVTPKPLEIDSKASIGVKGVWDESAPDSEITPEISGIYSNSFADGKIGVAVTGSYQERQGGFANATNGGGWTGVPGSVVQDWGGQEGVDFLWGGIDFLGGTHRNQPEDGDVYGVPQQVGYQFGEFERTRTNGQLTLQFAPTDDLTATVDYTYSENEFSQTYHDLGAWFGWGGQDTVFTDNPSPGVQTPELYSERGENGDLTMGVGVEKTRAENNSIGLNIEWNPIEPLTLSLDAHSSEAKLGPDSPYGNSSGISVTSYSRDRTTLNTRGEVPGLVLDLTNSQGGSDILLQDLQVSGSWFRESHSEHNIKQVQFDGNWEFNDQLNVDFGVAWTEGEFNSGFSDNLRDTWGGLGSPGDVPEEFFTAATIKDHFSGSFGQTSQEEISYLGGSNTEVINQRWEADFYKLRDFASENYRDGNGKASCPDGSTWYCSAEPDTFQQIIETTNSAFVQANFTTDIGSMAFYANAGLRYEETEVAAPYTAFDYQPLRWVSNNEIYMRPVDGSARTVDAEGSYDFILPSLDLRLDVLENLTVRASYSESIARPDWLQLVGDSYNEQAGLEGVSASAGNPALEPYQSDNIDLSLEWYYDDASYASVGYFRKNVSKFISSTTDTVDGPLENTPNPADPDGLRAQAAIDSGIAPSDAGAIRQYIYDNFADPNTAYMDANDNLIIVGIPGEDPNATVNYNTFFNSDREVTIDGIEANIQHTFGETGFGVIANYTMVDENIGYDLMDLGAAQTPITGLSDTANLVAFYDKHGLQARIAYNWRDSFLAAVGQGGLYNSPLFVDEYSQIDMNVSYDLTDNLSVFFEGLNLTEENGRNYSRSTNQIVGYYEGYARYNIGARYTF</sequence>
<evidence type="ECO:0000259" key="8">
    <source>
        <dbReference type="Pfam" id="PF07715"/>
    </source>
</evidence>
<dbReference type="EMBL" id="JAMFTH010000002">
    <property type="protein sequence ID" value="MCP8899588.1"/>
    <property type="molecule type" value="Genomic_DNA"/>
</dbReference>
<dbReference type="RefSeq" id="WP_253967883.1">
    <property type="nucleotide sequence ID" value="NZ_JAMFTH010000002.1"/>
</dbReference>
<dbReference type="InterPro" id="IPR010104">
    <property type="entry name" value="TonB_rcpt_bac"/>
</dbReference>
<dbReference type="InterPro" id="IPR037066">
    <property type="entry name" value="Plug_dom_sf"/>
</dbReference>
<dbReference type="InterPro" id="IPR012910">
    <property type="entry name" value="Plug_dom"/>
</dbReference>
<keyword evidence="4" id="KW-0798">TonB box</keyword>
<keyword evidence="6" id="KW-0732">Signal</keyword>
<comment type="similarity">
    <text evidence="4">Belongs to the TonB-dependent receptor family.</text>
</comment>
<keyword evidence="9" id="KW-0675">Receptor</keyword>
<dbReference type="Gene3D" id="2.170.130.10">
    <property type="entry name" value="TonB-dependent receptor, plug domain"/>
    <property type="match status" value="1"/>
</dbReference>
<keyword evidence="10" id="KW-1185">Reference proteome</keyword>
<dbReference type="InterPro" id="IPR000531">
    <property type="entry name" value="Beta-barrel_TonB"/>
</dbReference>
<feature type="domain" description="TonB-dependent receptor-like beta-barrel" evidence="7">
    <location>
        <begin position="434"/>
        <end position="988"/>
    </location>
</feature>
<name>A0A9X2I2G7_9GAMM</name>
<protein>
    <submittedName>
        <fullName evidence="9">TonB-dependent receptor</fullName>
    </submittedName>
</protein>
<evidence type="ECO:0000256" key="5">
    <source>
        <dbReference type="SAM" id="MobiDB-lite"/>
    </source>
</evidence>
<evidence type="ECO:0000256" key="2">
    <source>
        <dbReference type="ARBA" id="ARBA00023136"/>
    </source>
</evidence>
<proteinExistence type="inferred from homology"/>
<feature type="chain" id="PRO_5040931177" evidence="6">
    <location>
        <begin position="31"/>
        <end position="1021"/>
    </location>
</feature>
<accession>A0A9X2I2G7</accession>
<feature type="domain" description="TonB-dependent receptor plug" evidence="8">
    <location>
        <begin position="62"/>
        <end position="171"/>
    </location>
</feature>
<comment type="caution">
    <text evidence="9">The sequence shown here is derived from an EMBL/GenBank/DDBJ whole genome shotgun (WGS) entry which is preliminary data.</text>
</comment>
<gene>
    <name evidence="9" type="ORF">M6D89_09780</name>
</gene>
<keyword evidence="3" id="KW-0998">Cell outer membrane</keyword>
<dbReference type="NCBIfam" id="TIGR01782">
    <property type="entry name" value="TonB-Xanth-Caul"/>
    <property type="match status" value="1"/>
</dbReference>
<reference evidence="9" key="2">
    <citation type="submission" date="2023-01" db="EMBL/GenBank/DDBJ databases">
        <title>Gilvimarinus xylanilyticus HB14 isolated from Caulerpa lentillifera aquaculture base in Hainan, China.</title>
        <authorList>
            <person name="Zhang Y.-J."/>
        </authorList>
    </citation>
    <scope>NUCLEOTIDE SEQUENCE</scope>
    <source>
        <strain evidence="9">HB14</strain>
    </source>
</reference>
<keyword evidence="2 4" id="KW-0472">Membrane</keyword>
<feature type="region of interest" description="Disordered" evidence="5">
    <location>
        <begin position="412"/>
        <end position="431"/>
    </location>
</feature>
<dbReference type="SUPFAM" id="SSF56935">
    <property type="entry name" value="Porins"/>
    <property type="match status" value="1"/>
</dbReference>
<feature type="signal peptide" evidence="6">
    <location>
        <begin position="1"/>
        <end position="30"/>
    </location>
</feature>
<dbReference type="Pfam" id="PF07715">
    <property type="entry name" value="Plug"/>
    <property type="match status" value="1"/>
</dbReference>
<dbReference type="Proteomes" id="UP001139319">
    <property type="component" value="Unassembled WGS sequence"/>
</dbReference>
<evidence type="ECO:0000259" key="7">
    <source>
        <dbReference type="Pfam" id="PF00593"/>
    </source>
</evidence>
<dbReference type="PANTHER" id="PTHR40980:SF3">
    <property type="entry name" value="TONB-DEPENDENT RECEPTOR-LIKE BETA-BARREL DOMAIN-CONTAINING PROTEIN"/>
    <property type="match status" value="1"/>
</dbReference>
<evidence type="ECO:0000256" key="4">
    <source>
        <dbReference type="RuleBase" id="RU003357"/>
    </source>
</evidence>
<dbReference type="AlphaFoldDB" id="A0A9X2I2G7"/>
<dbReference type="Gene3D" id="2.40.170.20">
    <property type="entry name" value="TonB-dependent receptor, beta-barrel domain"/>
    <property type="match status" value="1"/>
</dbReference>
<evidence type="ECO:0000313" key="9">
    <source>
        <dbReference type="EMBL" id="MCP8899588.1"/>
    </source>
</evidence>
<dbReference type="PANTHER" id="PTHR40980">
    <property type="entry name" value="PLUG DOMAIN-CONTAINING PROTEIN"/>
    <property type="match status" value="1"/>
</dbReference>
<evidence type="ECO:0000256" key="1">
    <source>
        <dbReference type="ARBA" id="ARBA00004442"/>
    </source>
</evidence>
<comment type="subcellular location">
    <subcellularLocation>
        <location evidence="1 4">Cell outer membrane</location>
    </subcellularLocation>
</comment>
<dbReference type="Pfam" id="PF00593">
    <property type="entry name" value="TonB_dep_Rec_b-barrel"/>
    <property type="match status" value="1"/>
</dbReference>